<evidence type="ECO:0000256" key="3">
    <source>
        <dbReference type="ARBA" id="ARBA00022448"/>
    </source>
</evidence>
<dbReference type="GO" id="GO:0051015">
    <property type="term" value="F:actin filament binding"/>
    <property type="evidence" value="ECO:0007669"/>
    <property type="project" value="TreeGrafter"/>
</dbReference>
<keyword evidence="4" id="KW-0963">Cytoplasm</keyword>
<dbReference type="SMART" id="SM00273">
    <property type="entry name" value="ENTH"/>
    <property type="match status" value="1"/>
</dbReference>
<dbReference type="InterPro" id="IPR011417">
    <property type="entry name" value="ANTH_dom"/>
</dbReference>
<feature type="region of interest" description="Disordered" evidence="10">
    <location>
        <begin position="1496"/>
        <end position="1531"/>
    </location>
</feature>
<feature type="region of interest" description="Disordered" evidence="10">
    <location>
        <begin position="1077"/>
        <end position="1121"/>
    </location>
</feature>
<dbReference type="FunFam" id="1.25.40.90:FF:000012">
    <property type="entry name" value="Huntingtin interacting protein 1-related"/>
    <property type="match status" value="1"/>
</dbReference>
<dbReference type="GO" id="GO:0080025">
    <property type="term" value="F:phosphatidylinositol-3,5-bisphosphate binding"/>
    <property type="evidence" value="ECO:0007669"/>
    <property type="project" value="TreeGrafter"/>
</dbReference>
<dbReference type="SUPFAM" id="SSF48464">
    <property type="entry name" value="ENTH/VHS domain"/>
    <property type="match status" value="1"/>
</dbReference>
<dbReference type="PROSITE" id="PS51777">
    <property type="entry name" value="RH2"/>
    <property type="match status" value="1"/>
</dbReference>
<evidence type="ECO:0000256" key="2">
    <source>
        <dbReference type="ARBA" id="ARBA00010135"/>
    </source>
</evidence>
<keyword evidence="7 9" id="KW-0175">Coiled coil</keyword>
<keyword evidence="3" id="KW-0813">Transport</keyword>
<dbReference type="Pfam" id="PF01608">
    <property type="entry name" value="I_LWEQ"/>
    <property type="match status" value="1"/>
</dbReference>
<evidence type="ECO:0000256" key="10">
    <source>
        <dbReference type="SAM" id="MobiDB-lite"/>
    </source>
</evidence>
<evidence type="ECO:0000313" key="15">
    <source>
        <dbReference type="EMBL" id="KAJ4925913.1"/>
    </source>
</evidence>
<feature type="domain" description="ENTH" evidence="11">
    <location>
        <begin position="19"/>
        <end position="147"/>
    </location>
</feature>
<feature type="region of interest" description="Disordered" evidence="10">
    <location>
        <begin position="1359"/>
        <end position="1380"/>
    </location>
</feature>
<feature type="domain" description="RH2" evidence="14">
    <location>
        <begin position="1462"/>
        <end position="1531"/>
    </location>
</feature>
<dbReference type="Gene3D" id="1.20.5.1700">
    <property type="match status" value="1"/>
</dbReference>
<proteinExistence type="inferred from homology"/>
<dbReference type="GO" id="GO:0030864">
    <property type="term" value="C:cortical actin cytoskeleton"/>
    <property type="evidence" value="ECO:0007669"/>
    <property type="project" value="TreeGrafter"/>
</dbReference>
<feature type="coiled-coil region" evidence="9">
    <location>
        <begin position="365"/>
        <end position="392"/>
    </location>
</feature>
<dbReference type="SUPFAM" id="SSF161256">
    <property type="entry name" value="RILP dimerisation region"/>
    <property type="match status" value="1"/>
</dbReference>
<dbReference type="EMBL" id="JAPTMU010000020">
    <property type="protein sequence ID" value="KAJ4925913.1"/>
    <property type="molecule type" value="Genomic_DNA"/>
</dbReference>
<dbReference type="Pfam" id="PF09744">
    <property type="entry name" value="RH1"/>
    <property type="match status" value="1"/>
</dbReference>
<keyword evidence="16" id="KW-1185">Reference proteome</keyword>
<dbReference type="GO" id="GO:0006897">
    <property type="term" value="P:endocytosis"/>
    <property type="evidence" value="ECO:0007669"/>
    <property type="project" value="UniProtKB-KW"/>
</dbReference>
<evidence type="ECO:0000256" key="4">
    <source>
        <dbReference type="ARBA" id="ARBA00022490"/>
    </source>
</evidence>
<dbReference type="PROSITE" id="PS50945">
    <property type="entry name" value="I_LWEQ"/>
    <property type="match status" value="1"/>
</dbReference>
<evidence type="ECO:0000256" key="9">
    <source>
        <dbReference type="SAM" id="Coils"/>
    </source>
</evidence>
<dbReference type="FunFam" id="1.20.5.1700:FF:000002">
    <property type="entry name" value="Huntingtin interacting protein 1"/>
    <property type="match status" value="1"/>
</dbReference>
<evidence type="ECO:0000259" key="11">
    <source>
        <dbReference type="PROSITE" id="PS50942"/>
    </source>
</evidence>
<evidence type="ECO:0000256" key="6">
    <source>
        <dbReference type="ARBA" id="ARBA00022927"/>
    </source>
</evidence>
<feature type="domain" description="RH1" evidence="13">
    <location>
        <begin position="1153"/>
        <end position="1250"/>
    </location>
</feature>
<evidence type="ECO:0000256" key="7">
    <source>
        <dbReference type="ARBA" id="ARBA00023054"/>
    </source>
</evidence>
<reference evidence="15" key="1">
    <citation type="submission" date="2022-11" db="EMBL/GenBank/DDBJ databases">
        <title>Chromosome-level genome of Pogonophryne albipinna.</title>
        <authorList>
            <person name="Jo E."/>
        </authorList>
    </citation>
    <scope>NUCLEOTIDE SEQUENCE</scope>
    <source>
        <strain evidence="15">SGF0006</strain>
        <tissue evidence="15">Muscle</tissue>
    </source>
</reference>
<evidence type="ECO:0000256" key="8">
    <source>
        <dbReference type="ARBA" id="ARBA00023203"/>
    </source>
</evidence>
<dbReference type="PANTHER" id="PTHR10407:SF10">
    <property type="entry name" value="HUNTINGTIN-INTERACTING PROTEIN 1-RELATED PROTEIN"/>
    <property type="match status" value="1"/>
</dbReference>
<feature type="region of interest" description="Disordered" evidence="10">
    <location>
        <begin position="664"/>
        <end position="688"/>
    </location>
</feature>
<dbReference type="InterPro" id="IPR034744">
    <property type="entry name" value="RH2"/>
</dbReference>
<keyword evidence="8" id="KW-0009">Actin-binding</keyword>
<dbReference type="InterPro" id="IPR030224">
    <property type="entry name" value="Sla2_fam"/>
</dbReference>
<accession>A0AAD6AJE8</accession>
<evidence type="ECO:0000259" key="14">
    <source>
        <dbReference type="PROSITE" id="PS51777"/>
    </source>
</evidence>
<evidence type="ECO:0000259" key="12">
    <source>
        <dbReference type="PROSITE" id="PS50945"/>
    </source>
</evidence>
<dbReference type="Gene3D" id="6.10.230.10">
    <property type="match status" value="1"/>
</dbReference>
<feature type="compositionally biased region" description="Low complexity" evidence="10">
    <location>
        <begin position="1077"/>
        <end position="1100"/>
    </location>
</feature>
<comment type="subcellular location">
    <subcellularLocation>
        <location evidence="1">Cytoplasm</location>
    </subcellularLocation>
</comment>
<dbReference type="Pfam" id="PF16515">
    <property type="entry name" value="HIP1_clath_bdg"/>
    <property type="match status" value="2"/>
</dbReference>
<dbReference type="InterPro" id="IPR013809">
    <property type="entry name" value="ENTH"/>
</dbReference>
<dbReference type="Gene3D" id="1.25.40.90">
    <property type="match status" value="1"/>
</dbReference>
<dbReference type="InterPro" id="IPR002558">
    <property type="entry name" value="ILWEQ_dom"/>
</dbReference>
<dbReference type="Pfam" id="PF07651">
    <property type="entry name" value="ANTH"/>
    <property type="match status" value="1"/>
</dbReference>
<evidence type="ECO:0000256" key="1">
    <source>
        <dbReference type="ARBA" id="ARBA00004496"/>
    </source>
</evidence>
<dbReference type="Proteomes" id="UP001219934">
    <property type="component" value="Unassembled WGS sequence"/>
</dbReference>
<feature type="region of interest" description="Disordered" evidence="10">
    <location>
        <begin position="1243"/>
        <end position="1263"/>
    </location>
</feature>
<dbReference type="GO" id="GO:0015031">
    <property type="term" value="P:protein transport"/>
    <property type="evidence" value="ECO:0007669"/>
    <property type="project" value="UniProtKB-KW"/>
</dbReference>
<dbReference type="InterPro" id="IPR034743">
    <property type="entry name" value="RH1"/>
</dbReference>
<dbReference type="PANTHER" id="PTHR10407">
    <property type="entry name" value="HUNTINGTIN INTERACTING PROTEIN 1"/>
    <property type="match status" value="1"/>
</dbReference>
<dbReference type="SUPFAM" id="SSF109885">
    <property type="entry name" value="I/LWEQ domain"/>
    <property type="match status" value="1"/>
</dbReference>
<dbReference type="PROSITE" id="PS51776">
    <property type="entry name" value="RH1"/>
    <property type="match status" value="1"/>
</dbReference>
<feature type="coiled-coil region" evidence="9">
    <location>
        <begin position="473"/>
        <end position="525"/>
    </location>
</feature>
<gene>
    <name evidence="15" type="ORF">JOQ06_008099</name>
</gene>
<protein>
    <recommendedName>
        <fullName evidence="17">Huntingtin-interacting protein 1-related protein</fullName>
    </recommendedName>
</protein>
<dbReference type="GO" id="GO:0048268">
    <property type="term" value="P:clathrin coat assembly"/>
    <property type="evidence" value="ECO:0007669"/>
    <property type="project" value="TreeGrafter"/>
</dbReference>
<evidence type="ECO:0000256" key="5">
    <source>
        <dbReference type="ARBA" id="ARBA00022583"/>
    </source>
</evidence>
<dbReference type="GO" id="GO:0035615">
    <property type="term" value="F:clathrin adaptor activity"/>
    <property type="evidence" value="ECO:0007669"/>
    <property type="project" value="TreeGrafter"/>
</dbReference>
<evidence type="ECO:0000313" key="16">
    <source>
        <dbReference type="Proteomes" id="UP001219934"/>
    </source>
</evidence>
<dbReference type="GO" id="GO:0032051">
    <property type="term" value="F:clathrin light chain binding"/>
    <property type="evidence" value="ECO:0007669"/>
    <property type="project" value="TreeGrafter"/>
</dbReference>
<evidence type="ECO:0000259" key="13">
    <source>
        <dbReference type="PROSITE" id="PS51776"/>
    </source>
</evidence>
<evidence type="ECO:0008006" key="17">
    <source>
        <dbReference type="Google" id="ProtNLM"/>
    </source>
</evidence>
<organism evidence="15 16">
    <name type="scientific">Pogonophryne albipinna</name>
    <dbReference type="NCBI Taxonomy" id="1090488"/>
    <lineage>
        <taxon>Eukaryota</taxon>
        <taxon>Metazoa</taxon>
        <taxon>Chordata</taxon>
        <taxon>Craniata</taxon>
        <taxon>Vertebrata</taxon>
        <taxon>Euteleostomi</taxon>
        <taxon>Actinopterygii</taxon>
        <taxon>Neopterygii</taxon>
        <taxon>Teleostei</taxon>
        <taxon>Neoteleostei</taxon>
        <taxon>Acanthomorphata</taxon>
        <taxon>Eupercaria</taxon>
        <taxon>Perciformes</taxon>
        <taxon>Notothenioidei</taxon>
        <taxon>Pogonophryne</taxon>
    </lineage>
</organism>
<feature type="domain" description="I/LWEQ" evidence="12">
    <location>
        <begin position="864"/>
        <end position="1105"/>
    </location>
</feature>
<dbReference type="GO" id="GO:0043325">
    <property type="term" value="F:phosphatidylinositol-3,4-bisphosphate binding"/>
    <property type="evidence" value="ECO:0007669"/>
    <property type="project" value="TreeGrafter"/>
</dbReference>
<keyword evidence="6" id="KW-0653">Protein transport</keyword>
<dbReference type="PROSITE" id="PS50942">
    <property type="entry name" value="ENTH"/>
    <property type="match status" value="1"/>
</dbReference>
<dbReference type="InterPro" id="IPR032422">
    <property type="entry name" value="HIP1_clath-bd"/>
</dbReference>
<comment type="similarity">
    <text evidence="2">Belongs to the SLA2 family.</text>
</comment>
<feature type="compositionally biased region" description="Basic and acidic residues" evidence="10">
    <location>
        <begin position="675"/>
        <end position="684"/>
    </location>
</feature>
<dbReference type="Gene3D" id="6.10.250.920">
    <property type="match status" value="2"/>
</dbReference>
<dbReference type="InterPro" id="IPR008942">
    <property type="entry name" value="ENTH_VHS"/>
</dbReference>
<dbReference type="GO" id="GO:0046983">
    <property type="term" value="F:protein dimerization activity"/>
    <property type="evidence" value="ECO:0007669"/>
    <property type="project" value="InterPro"/>
</dbReference>
<dbReference type="GO" id="GO:0007015">
    <property type="term" value="P:actin filament organization"/>
    <property type="evidence" value="ECO:0007669"/>
    <property type="project" value="TreeGrafter"/>
</dbReference>
<name>A0AAD6AJE8_9TELE</name>
<keyword evidence="5" id="KW-0254">Endocytosis</keyword>
<dbReference type="InterPro" id="IPR021563">
    <property type="entry name" value="RILP_dimer"/>
</dbReference>
<feature type="region of interest" description="Disordered" evidence="10">
    <location>
        <begin position="304"/>
        <end position="324"/>
    </location>
</feature>
<dbReference type="Gene3D" id="1.20.1410.10">
    <property type="entry name" value="I/LWEQ domain"/>
    <property type="match status" value="1"/>
</dbReference>
<feature type="non-terminal residue" evidence="15">
    <location>
        <position position="1"/>
    </location>
</feature>
<dbReference type="InterPro" id="IPR035964">
    <property type="entry name" value="I/LWEQ_dom_sf"/>
</dbReference>
<comment type="caution">
    <text evidence="15">The sequence shown here is derived from an EMBL/GenBank/DDBJ whole genome shotgun (WGS) entry which is preliminary data.</text>
</comment>
<dbReference type="CDD" id="cd14445">
    <property type="entry name" value="RILP-like"/>
    <property type="match status" value="1"/>
</dbReference>
<dbReference type="Gene3D" id="1.20.58.1770">
    <property type="match status" value="1"/>
</dbReference>
<dbReference type="SMART" id="SM00307">
    <property type="entry name" value="ILWEQ"/>
    <property type="match status" value="1"/>
</dbReference>
<sequence>MSKTKNKSENKTEKALAAEKEQFAKQQLHSISKTLVSGETPLKEKYVRNIIMGTYKESGAATFWSYTLNLPLSSNSMICWKFCYLLHKVLRGGQRNVVRDSHRYCRNVKDMGVLWGSLHDRYGQIVALSAKFLCLKMEFHAKHKLIPGNLEASDETLDKETGNDKNKVLGMTEELMDYLDAGLKMEETVLRQLDANGAKSDTPAGQCRLTPLIPLILDCSFIYHFTVLLMFKLHSCMAPDILLGHRERFRDLFNSLKQFFDRARETEFFKTFIQIPDLPDAPPNFLRASALAEYKRAVVVIPNEERTDREEAEQQPETRDAPQMPQYYLPNQMGAQDVSVDQRETENEGLKRELQALRPELQLIKSEARRCLTELKSQVNRLEAEVEEERNYKLMAMVEKEHLRMEVEGLRCTNVANVGAQIGYKEADHRAQSAELRFTQLKERHAELITSHADLMKKNAETVKLFSGTKHGHDDLLRSKQQLEIELENLRRENSNMMNQQQQEFQRLNKELLEQRAQLALLRSTLDNKDMEGSQVSSSLAALHAEREVLLRSAREKDAELSSLRQQAQQQQGSQDLERDRLLRELEALRAQLQQQLTINAEQKLEIDRLRRELDSTRSELNRANGALQSREMSGTQLSSSLAGLQAEREVLLRSMRDQEAELNSLRQQAQLHHSSLEQERQRSSMEVGSLHAQIQQQACREGELTQKLQDEQFCLLQCAVVEAEGIILDAVAKLDDPIHLNCISSPDYLINRAEITLGSIDKMQQSHVVYLGNRNDASGLLRAVTQFSHLTADTIVNGAATSHSAPTDQADRLTDSCRDCANHCLQFLKDLKIQASLQRADPSAVRFTVQRLLELAQGLRPTGQDLQKGELAYLVDKEMIATSTAIEEAVLRMGEIMNQAKKDTSGIKLEVNQSILGSCSDLMKAVHMLVTASADLQKDIVEGGRGAASVTEFYGKNSRWTEGLLSASKAVGWGATQLLDSADRVVAEKGAYEELIACSHEIAASTAQLLAASKVKADRNNKKLQTLKQASRHVNDMAAVVVTSTKHGQEKISDPVLMDFSGRSLIKLKTEEMETQSYLLSTPSTQTSPSLSRPQSPSLARADPQNAETVKPASRKPNIFTKSGNLLKNAEVCCGGGNNIGNRGGPSCPDMDSGSALEKNVADLTVMDVYDIAAVVGQEFERIIDQYGCEALSRLMPKVVRVLEILEVMELELVEDVWRGEAQDLLSQIAQLQEENKSLLTNMSNKDPMSEEDLQRHEGMTERERQVMKKLKEVVDKQRDEIRAKDRELTLKNEDIEALQQQQSRLIKINHDLRHKISVVEAQGKALIEQKVELEAGAQARGQEVGALRQEVTRLRAQNPEETPPQPPSPAECGGAATVVGGAEGWSDRAAPSELMLGGFDSPLYGSLSPERHEEGDEEDEAVLLWEAMCDEDMPAVFQYFTKEALCEDETGGLDPKDPNRPRFTLQELRDVLHERNELKAKVFLLQEELAYYKSEETEDDMVTPSPSPSPELRSRSRSSAQPESGIKRL</sequence>
<dbReference type="GO" id="GO:0030136">
    <property type="term" value="C:clathrin-coated vesicle"/>
    <property type="evidence" value="ECO:0007669"/>
    <property type="project" value="TreeGrafter"/>
</dbReference>
<feature type="compositionally biased region" description="Basic and acidic residues" evidence="10">
    <location>
        <begin position="1254"/>
        <end position="1263"/>
    </location>
</feature>
<dbReference type="Pfam" id="PF11461">
    <property type="entry name" value="RILP"/>
    <property type="match status" value="1"/>
</dbReference>
<feature type="compositionally biased region" description="Polar residues" evidence="10">
    <location>
        <begin position="665"/>
        <end position="674"/>
    </location>
</feature>